<proteinExistence type="predicted"/>
<dbReference type="FunFam" id="1.20.920.30:FF:000002">
    <property type="entry name" value="Dynein axonemal heavy chain 3"/>
    <property type="match status" value="1"/>
</dbReference>
<dbReference type="EnsemblMetazoa" id="XM_028656869.1">
    <property type="protein sequence ID" value="XP_028512670.1"/>
    <property type="gene ID" value="LOC110231735"/>
</dbReference>
<dbReference type="RefSeq" id="XP_028512670.1">
    <property type="nucleotide sequence ID" value="XM_028656869.1"/>
</dbReference>
<dbReference type="Gene3D" id="1.20.920.30">
    <property type="match status" value="1"/>
</dbReference>
<evidence type="ECO:0000313" key="3">
    <source>
        <dbReference type="EnsemblMetazoa" id="XP_028512670.1"/>
    </source>
</evidence>
<dbReference type="KEGG" id="epa:110231735"/>
<dbReference type="SUPFAM" id="SSF52540">
    <property type="entry name" value="P-loop containing nucleoside triphosphate hydrolases"/>
    <property type="match status" value="1"/>
</dbReference>
<keyword evidence="4" id="KW-1185">Reference proteome</keyword>
<dbReference type="FunFam" id="3.40.50.300:FF:005585">
    <property type="entry name" value="Predicted protein"/>
    <property type="match status" value="1"/>
</dbReference>
<dbReference type="Gene3D" id="3.40.50.300">
    <property type="entry name" value="P-loop containing nucleotide triphosphate hydrolases"/>
    <property type="match status" value="2"/>
</dbReference>
<dbReference type="GO" id="GO:0051959">
    <property type="term" value="F:dynein light intermediate chain binding"/>
    <property type="evidence" value="ECO:0007669"/>
    <property type="project" value="InterPro"/>
</dbReference>
<reference evidence="3" key="1">
    <citation type="submission" date="2022-11" db="UniProtKB">
        <authorList>
            <consortium name="EnsemblMetazoa"/>
        </authorList>
    </citation>
    <scope>IDENTIFICATION</scope>
</reference>
<evidence type="ECO:0000259" key="1">
    <source>
        <dbReference type="Pfam" id="PF12774"/>
    </source>
</evidence>
<dbReference type="Pfam" id="PF12775">
    <property type="entry name" value="AAA_7"/>
    <property type="match status" value="1"/>
</dbReference>
<dbReference type="GO" id="GO:0030286">
    <property type="term" value="C:dynein complex"/>
    <property type="evidence" value="ECO:0007669"/>
    <property type="project" value="InterPro"/>
</dbReference>
<dbReference type="OrthoDB" id="5593012at2759"/>
<dbReference type="Proteomes" id="UP000887567">
    <property type="component" value="Unplaced"/>
</dbReference>
<evidence type="ECO:0000259" key="2">
    <source>
        <dbReference type="Pfam" id="PF17857"/>
    </source>
</evidence>
<dbReference type="InterPro" id="IPR026983">
    <property type="entry name" value="DHC"/>
</dbReference>
<dbReference type="GO" id="GO:0007018">
    <property type="term" value="P:microtubule-based movement"/>
    <property type="evidence" value="ECO:0007669"/>
    <property type="project" value="InterPro"/>
</dbReference>
<evidence type="ECO:0000313" key="4">
    <source>
        <dbReference type="Proteomes" id="UP000887567"/>
    </source>
</evidence>
<dbReference type="InterPro" id="IPR027417">
    <property type="entry name" value="P-loop_NTPase"/>
</dbReference>
<dbReference type="GO" id="GO:0005524">
    <property type="term" value="F:ATP binding"/>
    <property type="evidence" value="ECO:0007669"/>
    <property type="project" value="InterPro"/>
</dbReference>
<dbReference type="GeneID" id="110231735"/>
<dbReference type="PANTHER" id="PTHR22878">
    <property type="entry name" value="DYNEIN HEAVY CHAIN 6, AXONEMAL-LIKE-RELATED"/>
    <property type="match status" value="1"/>
</dbReference>
<accession>A0A913YBK1</accession>
<dbReference type="AlphaFoldDB" id="A0A913YBK1"/>
<name>A0A913YBK1_EXADI</name>
<dbReference type="InterPro" id="IPR041589">
    <property type="entry name" value="DNAH3_AAA_lid_1"/>
</dbReference>
<dbReference type="InterPro" id="IPR035699">
    <property type="entry name" value="AAA_6"/>
</dbReference>
<dbReference type="Pfam" id="PF17857">
    <property type="entry name" value="AAA_lid_1"/>
    <property type="match status" value="1"/>
</dbReference>
<dbReference type="GO" id="GO:0045505">
    <property type="term" value="F:dynein intermediate chain binding"/>
    <property type="evidence" value="ECO:0007669"/>
    <property type="project" value="InterPro"/>
</dbReference>
<evidence type="ECO:0008006" key="5">
    <source>
        <dbReference type="Google" id="ProtNLM"/>
    </source>
</evidence>
<sequence>MVQLLYDVPLFQGIISDLFPGTNWPNPDYGVLLEALRENCKLRNLQATDWFIKKIIQVYEMMIVRHGFMIVGDPMGGKTMAYKVLADSLTDLQKAGYPHQKQNVFPDRGTVYDYYFVKQANGSWNNWLELSNKKAVIPKDAKVSEITIETDDTARQIFFLNTFVPHEVPLLFVGPTGTGKSAITNNFLVNLPKEKYLPININFSARTSAGMTQDIIMGKLDRRRKGVYGPPPGKKCVVFVDDLNMPAKEKYGAQPPIELLRQWIDHKHWYDLKDTSKLELLDLLFVSAMGPPGGGRNDICGRFVRHTNIICIDSFDDNTMTKIFTSIVDWHFAKGFEATFQRLGKIVVLATMQVYKSAVEKFLPTPSKSHYVFNLRDFARVIGGVLLVPSTHMTEGDKLIRLWIHEVYRVFYDRLIDDTDREMFFGLIKETTKQQFKLEMDRLVGHLVPTGQKLKDDHIRNLFFGDYMVPDSADKIYDEVSDFKELTAQIESYV</sequence>
<feature type="domain" description="Dynein heavy chain 3 AAA+ lid" evidence="2">
    <location>
        <begin position="352"/>
        <end position="437"/>
    </location>
</feature>
<feature type="domain" description="Dynein heavy chain hydrolytic ATP-binding dynein motor region" evidence="1">
    <location>
        <begin position="6"/>
        <end position="79"/>
    </location>
</feature>
<protein>
    <recommendedName>
        <fullName evidence="5">Dynein heavy chain</fullName>
    </recommendedName>
</protein>
<organism evidence="3 4">
    <name type="scientific">Exaiptasia diaphana</name>
    <name type="common">Tropical sea anemone</name>
    <name type="synonym">Aiptasia pulchella</name>
    <dbReference type="NCBI Taxonomy" id="2652724"/>
    <lineage>
        <taxon>Eukaryota</taxon>
        <taxon>Metazoa</taxon>
        <taxon>Cnidaria</taxon>
        <taxon>Anthozoa</taxon>
        <taxon>Hexacorallia</taxon>
        <taxon>Actiniaria</taxon>
        <taxon>Aiptasiidae</taxon>
        <taxon>Exaiptasia</taxon>
    </lineage>
</organism>
<dbReference type="Pfam" id="PF12774">
    <property type="entry name" value="AAA_6"/>
    <property type="match status" value="1"/>
</dbReference>
<dbReference type="PANTHER" id="PTHR22878:SF71">
    <property type="entry name" value="DYNEIN, AXONEMAL, HEAVY CHAIN 3"/>
    <property type="match status" value="1"/>
</dbReference>